<protein>
    <submittedName>
        <fullName evidence="2">Uncharacterized protein</fullName>
    </submittedName>
</protein>
<reference evidence="2 3" key="1">
    <citation type="journal article" date="2019" name="Int. J. Syst. Evol. Microbiol.">
        <title>The Global Catalogue of Microorganisms (GCM) 10K type strain sequencing project: providing services to taxonomists for standard genome sequencing and annotation.</title>
        <authorList>
            <consortium name="The Broad Institute Genomics Platform"/>
            <consortium name="The Broad Institute Genome Sequencing Center for Infectious Disease"/>
            <person name="Wu L."/>
            <person name="Ma J."/>
        </authorList>
    </citation>
    <scope>NUCLEOTIDE SEQUENCE [LARGE SCALE GENOMIC DNA]</scope>
    <source>
        <strain evidence="2 3">Q85</strain>
    </source>
</reference>
<comment type="caution">
    <text evidence="2">The sequence shown here is derived from an EMBL/GenBank/DDBJ whole genome shotgun (WGS) entry which is preliminary data.</text>
</comment>
<evidence type="ECO:0000256" key="1">
    <source>
        <dbReference type="SAM" id="MobiDB-lite"/>
    </source>
</evidence>
<evidence type="ECO:0000313" key="3">
    <source>
        <dbReference type="Proteomes" id="UP001596390"/>
    </source>
</evidence>
<dbReference type="EMBL" id="JBHSZZ010000071">
    <property type="protein sequence ID" value="MFC7188108.1"/>
    <property type="molecule type" value="Genomic_DNA"/>
</dbReference>
<gene>
    <name evidence="2" type="ORF">ACFQMK_14735</name>
</gene>
<feature type="region of interest" description="Disordered" evidence="1">
    <location>
        <begin position="1"/>
        <end position="30"/>
    </location>
</feature>
<evidence type="ECO:0000313" key="2">
    <source>
        <dbReference type="EMBL" id="MFC7188108.1"/>
    </source>
</evidence>
<dbReference type="AlphaFoldDB" id="A0ABD5YKI5"/>
<feature type="compositionally biased region" description="Basic and acidic residues" evidence="1">
    <location>
        <begin position="1"/>
        <end position="28"/>
    </location>
</feature>
<dbReference type="Proteomes" id="UP001596390">
    <property type="component" value="Unassembled WGS sequence"/>
</dbReference>
<organism evidence="2 3">
    <name type="scientific">Halorubrum yunnanense</name>
    <dbReference type="NCBI Taxonomy" id="1526162"/>
    <lineage>
        <taxon>Archaea</taxon>
        <taxon>Methanobacteriati</taxon>
        <taxon>Methanobacteriota</taxon>
        <taxon>Stenosarchaea group</taxon>
        <taxon>Halobacteria</taxon>
        <taxon>Halobacteriales</taxon>
        <taxon>Haloferacaceae</taxon>
        <taxon>Halorubrum</taxon>
    </lineage>
</organism>
<accession>A0ABD5YKI5</accession>
<sequence>MPETTTRDSFDPFEGSHETDTEYERSVEDFSVPDPVAEVTGVSDLSEHNGFEHRGEQFMASVVVANIRHALYFEHSHSGDDPTPQTAITPHAAIDRTVSQLSRLFDSWFEADPDDYDAETSGHSADADQLYSALLLDDPLNLRSQSTDVPYAREAHRQIIVSAISLLLATVRPHAAADATTRQQSAQQALRETLAFDVVDDLSREEAVALVEETYDRLDVPHEAWVLVSDIDC</sequence>
<proteinExistence type="predicted"/>
<keyword evidence="3" id="KW-1185">Reference proteome</keyword>
<dbReference type="RefSeq" id="WP_267665558.1">
    <property type="nucleotide sequence ID" value="NZ_JAODIX010000071.1"/>
</dbReference>
<name>A0ABD5YKI5_9EURY</name>